<proteinExistence type="predicted"/>
<dbReference type="RefSeq" id="WP_229368508.1">
    <property type="nucleotide sequence ID" value="NZ_JAKIKU010000008.1"/>
</dbReference>
<protein>
    <recommendedName>
        <fullName evidence="4">Outer membrane protein beta-barrel domain-containing protein</fullName>
    </recommendedName>
</protein>
<comment type="caution">
    <text evidence="2">The sequence shown here is derived from an EMBL/GenBank/DDBJ whole genome shotgun (WGS) entry which is preliminary data.</text>
</comment>
<keyword evidence="1" id="KW-0732">Signal</keyword>
<evidence type="ECO:0000313" key="2">
    <source>
        <dbReference type="EMBL" id="MCL1046645.1"/>
    </source>
</evidence>
<feature type="chain" id="PRO_5045680538" description="Outer membrane protein beta-barrel domain-containing protein" evidence="1">
    <location>
        <begin position="25"/>
        <end position="231"/>
    </location>
</feature>
<accession>A0ABT0KS09</accession>
<evidence type="ECO:0008006" key="4">
    <source>
        <dbReference type="Google" id="ProtNLM"/>
    </source>
</evidence>
<dbReference type="Proteomes" id="UP001202134">
    <property type="component" value="Unassembled WGS sequence"/>
</dbReference>
<evidence type="ECO:0000313" key="3">
    <source>
        <dbReference type="Proteomes" id="UP001202134"/>
    </source>
</evidence>
<name>A0ABT0KS09_9GAMM</name>
<reference evidence="2 3" key="1">
    <citation type="submission" date="2022-01" db="EMBL/GenBank/DDBJ databases">
        <title>Whole genome-based taxonomy of the Shewanellaceae.</title>
        <authorList>
            <person name="Martin-Rodriguez A.J."/>
        </authorList>
    </citation>
    <scope>NUCLEOTIDE SEQUENCE [LARGE SCALE GENOMIC DNA]</scope>
    <source>
        <strain evidence="2 3">DSM 24955</strain>
    </source>
</reference>
<feature type="signal peptide" evidence="1">
    <location>
        <begin position="1"/>
        <end position="24"/>
    </location>
</feature>
<evidence type="ECO:0000256" key="1">
    <source>
        <dbReference type="SAM" id="SignalP"/>
    </source>
</evidence>
<keyword evidence="3" id="KW-1185">Reference proteome</keyword>
<organism evidence="2 3">
    <name type="scientific">Shewanella electrodiphila</name>
    <dbReference type="NCBI Taxonomy" id="934143"/>
    <lineage>
        <taxon>Bacteria</taxon>
        <taxon>Pseudomonadati</taxon>
        <taxon>Pseudomonadota</taxon>
        <taxon>Gammaproteobacteria</taxon>
        <taxon>Alteromonadales</taxon>
        <taxon>Shewanellaceae</taxon>
        <taxon>Shewanella</taxon>
    </lineage>
</organism>
<gene>
    <name evidence="2" type="ORF">L2737_15130</name>
</gene>
<sequence length="231" mass="25233">MAKSHLLTSFSILCTLPASLLATADEKHHEDPTKIVTKAGVGYNDQFTFSGSIGLDATRMVNARINDDGSEWRIGGSWLFDFGIVNFNFNRNEYDNDASSNGYSVGTFIPLSYFGFTPGGWQIFPMAGYNYTDGDIAEEDVIDDNGFILVPKTSHGAYLGAFAMKPLGESWTLMAFGGGAAGSDSYSSYWAGGGASYKINQQQSFNFYGFISESDYGKTNKIGISYTYQFE</sequence>
<dbReference type="EMBL" id="JAKIKU010000008">
    <property type="protein sequence ID" value="MCL1046645.1"/>
    <property type="molecule type" value="Genomic_DNA"/>
</dbReference>